<evidence type="ECO:0000256" key="1">
    <source>
        <dbReference type="SAM" id="MobiDB-lite"/>
    </source>
</evidence>
<comment type="caution">
    <text evidence="2">The sequence shown here is derived from an EMBL/GenBank/DDBJ whole genome shotgun (WGS) entry which is preliminary data.</text>
</comment>
<name>A0A836C064_9CHLO</name>
<keyword evidence="3" id="KW-1185">Reference proteome</keyword>
<gene>
    <name evidence="2" type="ORF">HYH03_007168</name>
</gene>
<dbReference type="EMBL" id="JAEHOE010000029">
    <property type="protein sequence ID" value="KAG2494652.1"/>
    <property type="molecule type" value="Genomic_DNA"/>
</dbReference>
<feature type="region of interest" description="Disordered" evidence="1">
    <location>
        <begin position="30"/>
        <end position="62"/>
    </location>
</feature>
<evidence type="ECO:0000313" key="3">
    <source>
        <dbReference type="Proteomes" id="UP000612055"/>
    </source>
</evidence>
<dbReference type="AlphaFoldDB" id="A0A836C064"/>
<dbReference type="Proteomes" id="UP000612055">
    <property type="component" value="Unassembled WGS sequence"/>
</dbReference>
<evidence type="ECO:0000313" key="2">
    <source>
        <dbReference type="EMBL" id="KAG2494652.1"/>
    </source>
</evidence>
<dbReference type="OrthoDB" id="542320at2759"/>
<accession>A0A836C064</accession>
<sequence>MAAPLRQLLGPLVLRGWRDRLVGATLPVGARSFTPVPEPPSAADKKRSAEVGGGVEGESKEDLDARKRRIVKEFVDKQLGGAGDPDRGALAALLASHGVVVRGGREQAAALMDALAAWKRGEWRPERPSE</sequence>
<protein>
    <submittedName>
        <fullName evidence="2">Uncharacterized protein</fullName>
    </submittedName>
</protein>
<organism evidence="2 3">
    <name type="scientific">Edaphochlamys debaryana</name>
    <dbReference type="NCBI Taxonomy" id="47281"/>
    <lineage>
        <taxon>Eukaryota</taxon>
        <taxon>Viridiplantae</taxon>
        <taxon>Chlorophyta</taxon>
        <taxon>core chlorophytes</taxon>
        <taxon>Chlorophyceae</taxon>
        <taxon>CS clade</taxon>
        <taxon>Chlamydomonadales</taxon>
        <taxon>Chlamydomonadales incertae sedis</taxon>
        <taxon>Edaphochlamys</taxon>
    </lineage>
</organism>
<proteinExistence type="predicted"/>
<reference evidence="2" key="1">
    <citation type="journal article" date="2020" name="bioRxiv">
        <title>Comparative genomics of Chlamydomonas.</title>
        <authorList>
            <person name="Craig R.J."/>
            <person name="Hasan A.R."/>
            <person name="Ness R.W."/>
            <person name="Keightley P.D."/>
        </authorList>
    </citation>
    <scope>NUCLEOTIDE SEQUENCE</scope>
    <source>
        <strain evidence="2">CCAP 11/70</strain>
    </source>
</reference>